<evidence type="ECO:0000313" key="10">
    <source>
        <dbReference type="EMBL" id="ETS83117.1"/>
    </source>
</evidence>
<dbReference type="InParanoid" id="W3XCE3"/>
<proteinExistence type="inferred from homology"/>
<dbReference type="PROSITE" id="PS50850">
    <property type="entry name" value="MFS"/>
    <property type="match status" value="1"/>
</dbReference>
<feature type="transmembrane region" description="Helical" evidence="8">
    <location>
        <begin position="115"/>
        <end position="137"/>
    </location>
</feature>
<dbReference type="Gene3D" id="1.20.1250.20">
    <property type="entry name" value="MFS general substrate transporter like domains"/>
    <property type="match status" value="1"/>
</dbReference>
<dbReference type="Proteomes" id="UP000030651">
    <property type="component" value="Unassembled WGS sequence"/>
</dbReference>
<feature type="transmembrane region" description="Helical" evidence="8">
    <location>
        <begin position="380"/>
        <end position="407"/>
    </location>
</feature>
<evidence type="ECO:0000256" key="2">
    <source>
        <dbReference type="ARBA" id="ARBA00010992"/>
    </source>
</evidence>
<feature type="transmembrane region" description="Helical" evidence="8">
    <location>
        <begin position="89"/>
        <end position="109"/>
    </location>
</feature>
<feature type="domain" description="Major facilitator superfamily (MFS) profile" evidence="9">
    <location>
        <begin position="19"/>
        <end position="472"/>
    </location>
</feature>
<keyword evidence="4 8" id="KW-0812">Transmembrane</keyword>
<dbReference type="InterPro" id="IPR005829">
    <property type="entry name" value="Sugar_transporter_CS"/>
</dbReference>
<feature type="transmembrane region" description="Helical" evidence="8">
    <location>
        <begin position="448"/>
        <end position="468"/>
    </location>
</feature>
<dbReference type="NCBIfam" id="TIGR00879">
    <property type="entry name" value="SP"/>
    <property type="match status" value="1"/>
</dbReference>
<sequence length="533" mass="59037">MSTAKSKILSLWHNKRAQVVLFSSTAIALYGYDQGMMSLINTNFNYLDTMGISADSPLVGWIVSIYYLGCAVGAVLFSKIADRWGRKKSIFGCLATASLGNLIMFLASLQGMQGALYVMFVGRVIMGLGVGGVDAVIPIYSSELARDEARGKALAQEFQMNIFGLNMAFAINLGVTRGLGKHNEWAWRIPIIVMQVYPIALMACVESLPESPRWFIYHGRDDDARKALEMIYGGKYGDGEEGEGDRQFEDLKKRHDEEVGESVSYWDMFTPSHDQFHPTFITIMVQICQALTGYGAVSVYGPQIFSLLGFDTATSENLTMANYLSYFVLMTFAWVLIDAMGRRVLLLWGSVVLTLCFLMLALFGGLAMNADHLHVDQTLIAIPGIVSLFVATGAFGIGWLATVWLVPTEIFPTTARAQAAAVSVIIWGLANFAITFLTPIMFNNLAYYIYLVFAGTNALAGIWTYYYLPESGNRSFEENVQFFTEARKVGSWSVAKIKEGEWKSMPYGDVLLDGSEEARERAPLLQRVGDQLQ</sequence>
<dbReference type="InterPro" id="IPR003663">
    <property type="entry name" value="Sugar/inositol_transpt"/>
</dbReference>
<dbReference type="Pfam" id="PF00083">
    <property type="entry name" value="Sugar_tr"/>
    <property type="match status" value="1"/>
</dbReference>
<dbReference type="eggNOG" id="KOG0254">
    <property type="taxonomic scope" value="Eukaryota"/>
</dbReference>
<comment type="subcellular location">
    <subcellularLocation>
        <location evidence="1">Membrane</location>
        <topology evidence="1">Multi-pass membrane protein</topology>
    </subcellularLocation>
</comment>
<dbReference type="PANTHER" id="PTHR48022:SF68">
    <property type="entry name" value="MAJOR FACILITATOR SUPERFAMILY (MFS) PROFILE DOMAIN-CONTAINING PROTEIN-RELATED"/>
    <property type="match status" value="1"/>
</dbReference>
<dbReference type="GO" id="GO:0005351">
    <property type="term" value="F:carbohydrate:proton symporter activity"/>
    <property type="evidence" value="ECO:0007669"/>
    <property type="project" value="TreeGrafter"/>
</dbReference>
<feature type="transmembrane region" description="Helical" evidence="8">
    <location>
        <begin position="280"/>
        <end position="300"/>
    </location>
</feature>
<dbReference type="SUPFAM" id="SSF103473">
    <property type="entry name" value="MFS general substrate transporter"/>
    <property type="match status" value="1"/>
</dbReference>
<dbReference type="RefSeq" id="XP_007831765.1">
    <property type="nucleotide sequence ID" value="XM_007833574.1"/>
</dbReference>
<feature type="transmembrane region" description="Helical" evidence="8">
    <location>
        <begin position="419"/>
        <end position="442"/>
    </location>
</feature>
<reference evidence="11" key="1">
    <citation type="journal article" date="2015" name="BMC Genomics">
        <title>Genomic and transcriptomic analysis of the endophytic fungus Pestalotiopsis fici reveals its lifestyle and high potential for synthesis of natural products.</title>
        <authorList>
            <person name="Wang X."/>
            <person name="Zhang X."/>
            <person name="Liu L."/>
            <person name="Xiang M."/>
            <person name="Wang W."/>
            <person name="Sun X."/>
            <person name="Che Y."/>
            <person name="Guo L."/>
            <person name="Liu G."/>
            <person name="Guo L."/>
            <person name="Wang C."/>
            <person name="Yin W.B."/>
            <person name="Stadler M."/>
            <person name="Zhang X."/>
            <person name="Liu X."/>
        </authorList>
    </citation>
    <scope>NUCLEOTIDE SEQUENCE [LARGE SCALE GENOMIC DNA]</scope>
    <source>
        <strain evidence="11">W106-1 / CGMCC3.15140</strain>
    </source>
</reference>
<evidence type="ECO:0000259" key="9">
    <source>
        <dbReference type="PROSITE" id="PS50850"/>
    </source>
</evidence>
<evidence type="ECO:0000256" key="7">
    <source>
        <dbReference type="RuleBase" id="RU003346"/>
    </source>
</evidence>
<keyword evidence="6 8" id="KW-0472">Membrane</keyword>
<name>W3XCE3_PESFW</name>
<dbReference type="EMBL" id="KI912111">
    <property type="protein sequence ID" value="ETS83117.1"/>
    <property type="molecule type" value="Genomic_DNA"/>
</dbReference>
<dbReference type="PANTHER" id="PTHR48022">
    <property type="entry name" value="PLASTIDIC GLUCOSE TRANSPORTER 4"/>
    <property type="match status" value="1"/>
</dbReference>
<evidence type="ECO:0000256" key="5">
    <source>
        <dbReference type="ARBA" id="ARBA00022989"/>
    </source>
</evidence>
<evidence type="ECO:0000313" key="11">
    <source>
        <dbReference type="Proteomes" id="UP000030651"/>
    </source>
</evidence>
<evidence type="ECO:0000256" key="3">
    <source>
        <dbReference type="ARBA" id="ARBA00022448"/>
    </source>
</evidence>
<dbReference type="GO" id="GO:0016020">
    <property type="term" value="C:membrane"/>
    <property type="evidence" value="ECO:0007669"/>
    <property type="project" value="UniProtKB-SubCell"/>
</dbReference>
<comment type="similarity">
    <text evidence="2 7">Belongs to the major facilitator superfamily. Sugar transporter (TC 2.A.1.1) family.</text>
</comment>
<organism evidence="10 11">
    <name type="scientific">Pestalotiopsis fici (strain W106-1 / CGMCC3.15140)</name>
    <dbReference type="NCBI Taxonomy" id="1229662"/>
    <lineage>
        <taxon>Eukaryota</taxon>
        <taxon>Fungi</taxon>
        <taxon>Dikarya</taxon>
        <taxon>Ascomycota</taxon>
        <taxon>Pezizomycotina</taxon>
        <taxon>Sordariomycetes</taxon>
        <taxon>Xylariomycetidae</taxon>
        <taxon>Amphisphaeriales</taxon>
        <taxon>Sporocadaceae</taxon>
        <taxon>Pestalotiopsis</taxon>
    </lineage>
</organism>
<dbReference type="OMA" id="FAGWWTW"/>
<dbReference type="OrthoDB" id="2544694at2759"/>
<feature type="transmembrane region" description="Helical" evidence="8">
    <location>
        <begin position="320"/>
        <end position="337"/>
    </location>
</feature>
<feature type="transmembrane region" description="Helical" evidence="8">
    <location>
        <begin position="20"/>
        <end position="38"/>
    </location>
</feature>
<dbReference type="KEGG" id="pfy:PFICI_04993"/>
<dbReference type="InterPro" id="IPR020846">
    <property type="entry name" value="MFS_dom"/>
</dbReference>
<dbReference type="HOGENOM" id="CLU_001265_30_3_1"/>
<dbReference type="GeneID" id="19270006"/>
<dbReference type="AlphaFoldDB" id="W3XCE3"/>
<keyword evidence="3 7" id="KW-0813">Transport</keyword>
<evidence type="ECO:0000256" key="4">
    <source>
        <dbReference type="ARBA" id="ARBA00022692"/>
    </source>
</evidence>
<feature type="transmembrane region" description="Helical" evidence="8">
    <location>
        <begin position="58"/>
        <end position="77"/>
    </location>
</feature>
<dbReference type="PRINTS" id="PR00171">
    <property type="entry name" value="SUGRTRNSPORT"/>
</dbReference>
<gene>
    <name evidence="10" type="ORF">PFICI_04993</name>
</gene>
<dbReference type="PROSITE" id="PS00217">
    <property type="entry name" value="SUGAR_TRANSPORT_2"/>
    <property type="match status" value="1"/>
</dbReference>
<keyword evidence="5 8" id="KW-1133">Transmembrane helix</keyword>
<dbReference type="InterPro" id="IPR005828">
    <property type="entry name" value="MFS_sugar_transport-like"/>
</dbReference>
<evidence type="ECO:0000256" key="1">
    <source>
        <dbReference type="ARBA" id="ARBA00004141"/>
    </source>
</evidence>
<dbReference type="InterPro" id="IPR050360">
    <property type="entry name" value="MFS_Sugar_Transporters"/>
</dbReference>
<accession>W3XCE3</accession>
<feature type="transmembrane region" description="Helical" evidence="8">
    <location>
        <begin position="344"/>
        <end position="368"/>
    </location>
</feature>
<protein>
    <recommendedName>
        <fullName evidence="9">Major facilitator superfamily (MFS) profile domain-containing protein</fullName>
    </recommendedName>
</protein>
<evidence type="ECO:0000256" key="6">
    <source>
        <dbReference type="ARBA" id="ARBA00023136"/>
    </source>
</evidence>
<dbReference type="InterPro" id="IPR036259">
    <property type="entry name" value="MFS_trans_sf"/>
</dbReference>
<keyword evidence="11" id="KW-1185">Reference proteome</keyword>
<evidence type="ECO:0000256" key="8">
    <source>
        <dbReference type="SAM" id="Phobius"/>
    </source>
</evidence>